<comment type="catalytic activity">
    <reaction evidence="1">
        <text>ATP + protein L-histidine = ADP + protein N-phospho-L-histidine.</text>
        <dbReference type="EC" id="2.7.13.3"/>
    </reaction>
</comment>
<dbReference type="PROSITE" id="PS50113">
    <property type="entry name" value="PAC"/>
    <property type="match status" value="2"/>
</dbReference>
<comment type="caution">
    <text evidence="8">The sequence shown here is derived from an EMBL/GenBank/DDBJ whole genome shotgun (WGS) entry which is preliminary data.</text>
</comment>
<dbReference type="Pfam" id="PF00512">
    <property type="entry name" value="HisKA"/>
    <property type="match status" value="1"/>
</dbReference>
<organism evidence="8">
    <name type="scientific">marine sediment metagenome</name>
    <dbReference type="NCBI Taxonomy" id="412755"/>
    <lineage>
        <taxon>unclassified sequences</taxon>
        <taxon>metagenomes</taxon>
        <taxon>ecological metagenomes</taxon>
    </lineage>
</organism>
<reference evidence="8" key="1">
    <citation type="journal article" date="2014" name="Front. Microbiol.">
        <title>High frequency of phylogenetically diverse reductive dehalogenase-homologous genes in deep subseafloor sedimentary metagenomes.</title>
        <authorList>
            <person name="Kawai M."/>
            <person name="Futagami T."/>
            <person name="Toyoda A."/>
            <person name="Takaki Y."/>
            <person name="Nishi S."/>
            <person name="Hori S."/>
            <person name="Arai W."/>
            <person name="Tsubouchi T."/>
            <person name="Morono Y."/>
            <person name="Uchiyama I."/>
            <person name="Ito T."/>
            <person name="Fujiyama A."/>
            <person name="Inagaki F."/>
            <person name="Takami H."/>
        </authorList>
    </citation>
    <scope>NUCLEOTIDE SEQUENCE</scope>
    <source>
        <strain evidence="8">Expedition CK06-06</strain>
    </source>
</reference>
<dbReference type="CDD" id="cd00082">
    <property type="entry name" value="HisKA"/>
    <property type="match status" value="1"/>
</dbReference>
<evidence type="ECO:0000256" key="2">
    <source>
        <dbReference type="ARBA" id="ARBA00012438"/>
    </source>
</evidence>
<dbReference type="EC" id="2.7.13.3" evidence="2"/>
<dbReference type="SUPFAM" id="SSF55785">
    <property type="entry name" value="PYP-like sensor domain (PAS domain)"/>
    <property type="match status" value="2"/>
</dbReference>
<dbReference type="InterPro" id="IPR036097">
    <property type="entry name" value="HisK_dim/P_sf"/>
</dbReference>
<dbReference type="Pfam" id="PF00989">
    <property type="entry name" value="PAS"/>
    <property type="match status" value="1"/>
</dbReference>
<feature type="domain" description="PAC" evidence="7">
    <location>
        <begin position="168"/>
        <end position="220"/>
    </location>
</feature>
<dbReference type="Pfam" id="PF08447">
    <property type="entry name" value="PAS_3"/>
    <property type="match status" value="1"/>
</dbReference>
<dbReference type="SUPFAM" id="SSF47384">
    <property type="entry name" value="Homodimeric domain of signal transducing histidine kinase"/>
    <property type="match status" value="1"/>
</dbReference>
<dbReference type="GO" id="GO:0006355">
    <property type="term" value="P:regulation of DNA-templated transcription"/>
    <property type="evidence" value="ECO:0007669"/>
    <property type="project" value="InterPro"/>
</dbReference>
<dbReference type="InterPro" id="IPR035965">
    <property type="entry name" value="PAS-like_dom_sf"/>
</dbReference>
<dbReference type="InterPro" id="IPR052162">
    <property type="entry name" value="Sensor_kinase/Photoreceptor"/>
</dbReference>
<dbReference type="InterPro" id="IPR013767">
    <property type="entry name" value="PAS_fold"/>
</dbReference>
<accession>X0UKY8</accession>
<dbReference type="InterPro" id="IPR003661">
    <property type="entry name" value="HisK_dim/P_dom"/>
</dbReference>
<feature type="domain" description="PAS" evidence="6">
    <location>
        <begin position="94"/>
        <end position="164"/>
    </location>
</feature>
<dbReference type="CDD" id="cd00130">
    <property type="entry name" value="PAS"/>
    <property type="match status" value="2"/>
</dbReference>
<dbReference type="SMART" id="SM00086">
    <property type="entry name" value="PAC"/>
    <property type="match status" value="2"/>
</dbReference>
<dbReference type="InterPro" id="IPR000014">
    <property type="entry name" value="PAS"/>
</dbReference>
<keyword evidence="5" id="KW-0418">Kinase</keyword>
<keyword evidence="3" id="KW-0597">Phosphoprotein</keyword>
<evidence type="ECO:0000259" key="7">
    <source>
        <dbReference type="PROSITE" id="PS50113"/>
    </source>
</evidence>
<sequence>DLGYSRQELLGINYQAYIAAEDVEAVFRVFNKTYRTGRTGRTPTFKFVRKDGSTGFGETWVSPLRSEAGEIIGFRGLSRDITQRKQAEEALLQSEEKYRAILSDMQDAYYEVDLAGNFTFFDDSMCQLLAYSREEMMGMNYRVYTPEENVESVYKTYNQVYRTGKPAKWFSWEQVRKDGETYFAELSVYPLQNQAGDIIGFRGVSRDISERKAAEQQLLTTSKLASVGELASGVAHELNNPLTGIIGYAQLLTSRGNVPQDIKTD</sequence>
<evidence type="ECO:0000313" key="8">
    <source>
        <dbReference type="EMBL" id="GAG06300.1"/>
    </source>
</evidence>
<keyword evidence="4" id="KW-0808">Transferase</keyword>
<feature type="domain" description="PAC" evidence="7">
    <location>
        <begin position="41"/>
        <end position="93"/>
    </location>
</feature>
<dbReference type="AlphaFoldDB" id="X0UKY8"/>
<evidence type="ECO:0000256" key="4">
    <source>
        <dbReference type="ARBA" id="ARBA00022679"/>
    </source>
</evidence>
<dbReference type="GO" id="GO:0000155">
    <property type="term" value="F:phosphorelay sensor kinase activity"/>
    <property type="evidence" value="ECO:0007669"/>
    <property type="project" value="InterPro"/>
</dbReference>
<dbReference type="SMART" id="SM00091">
    <property type="entry name" value="PAS"/>
    <property type="match status" value="1"/>
</dbReference>
<feature type="non-terminal residue" evidence="8">
    <location>
        <position position="265"/>
    </location>
</feature>
<evidence type="ECO:0000256" key="5">
    <source>
        <dbReference type="ARBA" id="ARBA00022777"/>
    </source>
</evidence>
<dbReference type="InterPro" id="IPR001610">
    <property type="entry name" value="PAC"/>
</dbReference>
<dbReference type="PROSITE" id="PS50112">
    <property type="entry name" value="PAS"/>
    <property type="match status" value="2"/>
</dbReference>
<dbReference type="EMBL" id="BARS01028255">
    <property type="protein sequence ID" value="GAG06300.1"/>
    <property type="molecule type" value="Genomic_DNA"/>
</dbReference>
<dbReference type="Gene3D" id="1.10.287.130">
    <property type="match status" value="1"/>
</dbReference>
<evidence type="ECO:0000256" key="3">
    <source>
        <dbReference type="ARBA" id="ARBA00022553"/>
    </source>
</evidence>
<dbReference type="InterPro" id="IPR013655">
    <property type="entry name" value="PAS_fold_3"/>
</dbReference>
<protein>
    <recommendedName>
        <fullName evidence="2">histidine kinase</fullName>
        <ecNumber evidence="2">2.7.13.3</ecNumber>
    </recommendedName>
</protein>
<dbReference type="PANTHER" id="PTHR43304:SF1">
    <property type="entry name" value="PAC DOMAIN-CONTAINING PROTEIN"/>
    <property type="match status" value="1"/>
</dbReference>
<feature type="non-terminal residue" evidence="8">
    <location>
        <position position="1"/>
    </location>
</feature>
<evidence type="ECO:0000256" key="1">
    <source>
        <dbReference type="ARBA" id="ARBA00000085"/>
    </source>
</evidence>
<dbReference type="PANTHER" id="PTHR43304">
    <property type="entry name" value="PHYTOCHROME-LIKE PROTEIN CPH1"/>
    <property type="match status" value="1"/>
</dbReference>
<dbReference type="NCBIfam" id="TIGR00229">
    <property type="entry name" value="sensory_box"/>
    <property type="match status" value="2"/>
</dbReference>
<gene>
    <name evidence="8" type="ORF">S01H1_44299</name>
</gene>
<proteinExistence type="predicted"/>
<name>X0UKY8_9ZZZZ</name>
<evidence type="ECO:0000259" key="6">
    <source>
        <dbReference type="PROSITE" id="PS50112"/>
    </source>
</evidence>
<feature type="domain" description="PAS" evidence="6">
    <location>
        <begin position="1"/>
        <end position="37"/>
    </location>
</feature>
<dbReference type="Gene3D" id="3.30.450.20">
    <property type="entry name" value="PAS domain"/>
    <property type="match status" value="2"/>
</dbReference>
<dbReference type="InterPro" id="IPR000700">
    <property type="entry name" value="PAS-assoc_C"/>
</dbReference>